<dbReference type="GO" id="GO:0000981">
    <property type="term" value="F:DNA-binding transcription factor activity, RNA polymerase II-specific"/>
    <property type="evidence" value="ECO:0007669"/>
    <property type="project" value="InterPro"/>
</dbReference>
<feature type="region of interest" description="Disordered" evidence="2">
    <location>
        <begin position="42"/>
        <end position="103"/>
    </location>
</feature>
<sequence>MEGYLDSQYEIGGGWGIDPHFFNTANFLPDLTWGNGISNLATEHTSSSNTPDHSYSSDSRSDTPLENVQNPKSKKRRQRSESSQPDALIRPRKTRTLRAPQETAKVREKGACLTCKRKRKECQDGDHPDGPCRPCLERADKITFITGLLRPLCWRPNIGGTEVFRRGPTIDFAVSLRGNMEDEAPGKQAIWKHFAVRRIGNEPSKVVELSQGLTPNRLKIRLDRYQPKDTDKQYYPWFNNEGVQQKYHTPAYGIENLGVAQHAIEGFLRDNSEVYIEAHLKDATKITRKTFHTAQQNKHLPLVERALKLWVGCRFIEDPWSIVGNETLSQVLDPNPACPYHTKIPVPPIVDLQLDLIVINELLQPELKKILKMLKTLLESSDPWNNWFEIYLSYFILLHNVELTMAHDAWFVRRNNLKRKYSNKNLVDTIMGGATTLLSVFHYAHQGYAPFSQPELEETQNWPEEMTSYLSEVRPLVKDVSGDCVQDPAREMFWTSQLMSGGWRPVVLVS</sequence>
<evidence type="ECO:0000256" key="1">
    <source>
        <dbReference type="ARBA" id="ARBA00023242"/>
    </source>
</evidence>
<reference evidence="3 4" key="1">
    <citation type="submission" date="2016-04" db="EMBL/GenBank/DDBJ databases">
        <title>A degradative enzymes factory behind the ericoid mycorrhizal symbiosis.</title>
        <authorList>
            <consortium name="DOE Joint Genome Institute"/>
            <person name="Martino E."/>
            <person name="Morin E."/>
            <person name="Grelet G."/>
            <person name="Kuo A."/>
            <person name="Kohler A."/>
            <person name="Daghino S."/>
            <person name="Barry K."/>
            <person name="Choi C."/>
            <person name="Cichocki N."/>
            <person name="Clum A."/>
            <person name="Copeland A."/>
            <person name="Hainaut M."/>
            <person name="Haridas S."/>
            <person name="Labutti K."/>
            <person name="Lindquist E."/>
            <person name="Lipzen A."/>
            <person name="Khouja H.-R."/>
            <person name="Murat C."/>
            <person name="Ohm R."/>
            <person name="Olson A."/>
            <person name="Spatafora J."/>
            <person name="Veneault-Fourrey C."/>
            <person name="Henrissat B."/>
            <person name="Grigoriev I."/>
            <person name="Martin F."/>
            <person name="Perotto S."/>
        </authorList>
    </citation>
    <scope>NUCLEOTIDE SEQUENCE [LARGE SCALE GENOMIC DNA]</scope>
    <source>
        <strain evidence="3 4">F</strain>
    </source>
</reference>
<dbReference type="STRING" id="1149755.A0A2J6S1U0"/>
<keyword evidence="1" id="KW-0539">Nucleus</keyword>
<dbReference type="InterPro" id="IPR001138">
    <property type="entry name" value="Zn2Cys6_DnaBD"/>
</dbReference>
<keyword evidence="4" id="KW-1185">Reference proteome</keyword>
<feature type="compositionally biased region" description="Polar residues" evidence="2">
    <location>
        <begin position="42"/>
        <end position="71"/>
    </location>
</feature>
<name>A0A2J6S1U0_HYAVF</name>
<dbReference type="GO" id="GO:0008270">
    <property type="term" value="F:zinc ion binding"/>
    <property type="evidence" value="ECO:0007669"/>
    <property type="project" value="InterPro"/>
</dbReference>
<dbReference type="OrthoDB" id="4540227at2759"/>
<dbReference type="PANTHER" id="PTHR35392:SF3">
    <property type="entry name" value="ZN(2)-C6 FUNGAL-TYPE DOMAIN-CONTAINING PROTEIN"/>
    <property type="match status" value="1"/>
</dbReference>
<accession>A0A2J6S1U0</accession>
<dbReference type="EMBL" id="KZ613941">
    <property type="protein sequence ID" value="PMD44740.1"/>
    <property type="molecule type" value="Genomic_DNA"/>
</dbReference>
<evidence type="ECO:0000313" key="4">
    <source>
        <dbReference type="Proteomes" id="UP000235786"/>
    </source>
</evidence>
<proteinExistence type="predicted"/>
<evidence type="ECO:0000313" key="3">
    <source>
        <dbReference type="EMBL" id="PMD44740.1"/>
    </source>
</evidence>
<organism evidence="3 4">
    <name type="scientific">Hyaloscypha variabilis (strain UAMH 11265 / GT02V1 / F)</name>
    <name type="common">Meliniomyces variabilis</name>
    <dbReference type="NCBI Taxonomy" id="1149755"/>
    <lineage>
        <taxon>Eukaryota</taxon>
        <taxon>Fungi</taxon>
        <taxon>Dikarya</taxon>
        <taxon>Ascomycota</taxon>
        <taxon>Pezizomycotina</taxon>
        <taxon>Leotiomycetes</taxon>
        <taxon>Helotiales</taxon>
        <taxon>Hyaloscyphaceae</taxon>
        <taxon>Hyaloscypha</taxon>
        <taxon>Hyaloscypha variabilis</taxon>
    </lineage>
</organism>
<dbReference type="PANTHER" id="PTHR35392">
    <property type="entry name" value="ZN(II)2CYS6 TRANSCRIPTION FACTOR (EUROFUNG)-RELATED-RELATED"/>
    <property type="match status" value="1"/>
</dbReference>
<dbReference type="CDD" id="cd00067">
    <property type="entry name" value="GAL4"/>
    <property type="match status" value="1"/>
</dbReference>
<dbReference type="Proteomes" id="UP000235786">
    <property type="component" value="Unassembled WGS sequence"/>
</dbReference>
<evidence type="ECO:0008006" key="5">
    <source>
        <dbReference type="Google" id="ProtNLM"/>
    </source>
</evidence>
<dbReference type="AlphaFoldDB" id="A0A2J6S1U0"/>
<dbReference type="InterPro" id="IPR052973">
    <property type="entry name" value="Fungal_sec-metab_reg_TF"/>
</dbReference>
<evidence type="ECO:0000256" key="2">
    <source>
        <dbReference type="SAM" id="MobiDB-lite"/>
    </source>
</evidence>
<protein>
    <recommendedName>
        <fullName evidence="5">Zn(2)-C6 fungal-type domain-containing protein</fullName>
    </recommendedName>
</protein>
<gene>
    <name evidence="3" type="ORF">L207DRAFT_631015</name>
</gene>